<protein>
    <submittedName>
        <fullName evidence="1">Uncharacterized protein</fullName>
    </submittedName>
</protein>
<dbReference type="Proteomes" id="UP001153269">
    <property type="component" value="Unassembled WGS sequence"/>
</dbReference>
<dbReference type="EMBL" id="CADEAL010000336">
    <property type="protein sequence ID" value="CAB1418722.1"/>
    <property type="molecule type" value="Genomic_DNA"/>
</dbReference>
<evidence type="ECO:0000313" key="1">
    <source>
        <dbReference type="EMBL" id="CAB1418722.1"/>
    </source>
</evidence>
<dbReference type="AlphaFoldDB" id="A0A9N7TTY6"/>
<sequence>MRIANNGLYHVLKVRLDLRTRPSFGGPSPDGKLLDLMKLVLVSHTAFSERPCRLTTSESNVAADEMTSSAQPVWTRTPWQKRCISKGPSWTDSHIHTTGRCMLQANEDDWLRAKSWSFAARGAIQQPADTLGHILW</sequence>
<name>A0A9N7TTY6_PLEPL</name>
<gene>
    <name evidence="1" type="ORF">PLEPLA_LOCUS6548</name>
</gene>
<proteinExistence type="predicted"/>
<evidence type="ECO:0000313" key="2">
    <source>
        <dbReference type="Proteomes" id="UP001153269"/>
    </source>
</evidence>
<reference evidence="1" key="1">
    <citation type="submission" date="2020-03" db="EMBL/GenBank/DDBJ databases">
        <authorList>
            <person name="Weist P."/>
        </authorList>
    </citation>
    <scope>NUCLEOTIDE SEQUENCE</scope>
</reference>
<organism evidence="1 2">
    <name type="scientific">Pleuronectes platessa</name>
    <name type="common">European plaice</name>
    <dbReference type="NCBI Taxonomy" id="8262"/>
    <lineage>
        <taxon>Eukaryota</taxon>
        <taxon>Metazoa</taxon>
        <taxon>Chordata</taxon>
        <taxon>Craniata</taxon>
        <taxon>Vertebrata</taxon>
        <taxon>Euteleostomi</taxon>
        <taxon>Actinopterygii</taxon>
        <taxon>Neopterygii</taxon>
        <taxon>Teleostei</taxon>
        <taxon>Neoteleostei</taxon>
        <taxon>Acanthomorphata</taxon>
        <taxon>Carangaria</taxon>
        <taxon>Pleuronectiformes</taxon>
        <taxon>Pleuronectoidei</taxon>
        <taxon>Pleuronectidae</taxon>
        <taxon>Pleuronectes</taxon>
    </lineage>
</organism>
<keyword evidence="2" id="KW-1185">Reference proteome</keyword>
<accession>A0A9N7TTY6</accession>
<comment type="caution">
    <text evidence="1">The sequence shown here is derived from an EMBL/GenBank/DDBJ whole genome shotgun (WGS) entry which is preliminary data.</text>
</comment>